<protein>
    <submittedName>
        <fullName evidence="2">Unnamed protein product</fullName>
    </submittedName>
</protein>
<accession>A0AAN4YLD4</accession>
<dbReference type="AlphaFoldDB" id="A0AAN4YLD4"/>
<comment type="caution">
    <text evidence="2">The sequence shown here is derived from an EMBL/GenBank/DDBJ whole genome shotgun (WGS) entry which is preliminary data.</text>
</comment>
<reference evidence="2" key="1">
    <citation type="submission" date="2023-04" db="EMBL/GenBank/DDBJ databases">
        <title>Aspergillus oryzae NBRC 4228.</title>
        <authorList>
            <person name="Ichikawa N."/>
            <person name="Sato H."/>
            <person name="Tonouchi N."/>
        </authorList>
    </citation>
    <scope>NUCLEOTIDE SEQUENCE</scope>
    <source>
        <strain evidence="2">NBRC 4228</strain>
    </source>
</reference>
<feature type="region of interest" description="Disordered" evidence="1">
    <location>
        <begin position="55"/>
        <end position="80"/>
    </location>
</feature>
<dbReference type="EMBL" id="BSYA01000089">
    <property type="protein sequence ID" value="GMG31747.1"/>
    <property type="molecule type" value="Genomic_DNA"/>
</dbReference>
<evidence type="ECO:0000313" key="2">
    <source>
        <dbReference type="EMBL" id="GMG31747.1"/>
    </source>
</evidence>
<evidence type="ECO:0000256" key="1">
    <source>
        <dbReference type="SAM" id="MobiDB-lite"/>
    </source>
</evidence>
<evidence type="ECO:0000313" key="3">
    <source>
        <dbReference type="Proteomes" id="UP001165205"/>
    </source>
</evidence>
<gene>
    <name evidence="2" type="ORF">Aory04_000758000</name>
</gene>
<name>A0AAN4YLD4_ASPOZ</name>
<organism evidence="2 3">
    <name type="scientific">Aspergillus oryzae</name>
    <name type="common">Yellow koji mold</name>
    <dbReference type="NCBI Taxonomy" id="5062"/>
    <lineage>
        <taxon>Eukaryota</taxon>
        <taxon>Fungi</taxon>
        <taxon>Dikarya</taxon>
        <taxon>Ascomycota</taxon>
        <taxon>Pezizomycotina</taxon>
        <taxon>Eurotiomycetes</taxon>
        <taxon>Eurotiomycetidae</taxon>
        <taxon>Eurotiales</taxon>
        <taxon>Aspergillaceae</taxon>
        <taxon>Aspergillus</taxon>
        <taxon>Aspergillus subgen. Circumdati</taxon>
    </lineage>
</organism>
<proteinExistence type="predicted"/>
<sequence length="236" mass="26260">MDSTLAFNFMPSLYSSLPQERHQQPLHSVQIAMKLSSLEIPIMLSPASFWNMSPEMGDTTLPSDTSTNSSQSIGSGSESDQSLYYPEISSLSPVRNFQPFSVGVPATERLRVAVHDGYEYTPTYNTHPEAMASQAAILEYDNPRKHPLSPVEEHINICKRESSELDHIDSSLGQTRSSHKRLFGRNGWLGGTADLGNLSSEKHRSKSLKDLRKKIVDGFVGLFANQTTVFRVLMLD</sequence>
<dbReference type="Proteomes" id="UP001165205">
    <property type="component" value="Unassembled WGS sequence"/>
</dbReference>
<feature type="compositionally biased region" description="Low complexity" evidence="1">
    <location>
        <begin position="63"/>
        <end position="80"/>
    </location>
</feature>